<dbReference type="Gene3D" id="2.80.10.50">
    <property type="match status" value="1"/>
</dbReference>
<keyword evidence="1 4" id="KW-0732">Signal</keyword>
<evidence type="ECO:0000256" key="2">
    <source>
        <dbReference type="ARBA" id="ARBA00022737"/>
    </source>
</evidence>
<dbReference type="SUPFAM" id="SSF50998">
    <property type="entry name" value="Quinoprotein alcohol dehydrogenase-like"/>
    <property type="match status" value="1"/>
</dbReference>
<name>A0A1H4GC45_9BACT</name>
<dbReference type="SUPFAM" id="SSF141072">
    <property type="entry name" value="CalX-like"/>
    <property type="match status" value="2"/>
</dbReference>
<dbReference type="GO" id="GO:0007154">
    <property type="term" value="P:cell communication"/>
    <property type="evidence" value="ECO:0007669"/>
    <property type="project" value="InterPro"/>
</dbReference>
<dbReference type="PANTHER" id="PTHR42754:SF1">
    <property type="entry name" value="LIPOPROTEIN"/>
    <property type="match status" value="1"/>
</dbReference>
<evidence type="ECO:0000256" key="1">
    <source>
        <dbReference type="ARBA" id="ARBA00022729"/>
    </source>
</evidence>
<dbReference type="InterPro" id="IPR011047">
    <property type="entry name" value="Quinoprotein_ADH-like_sf"/>
</dbReference>
<keyword evidence="7" id="KW-1185">Reference proteome</keyword>
<dbReference type="InterPro" id="IPR003644">
    <property type="entry name" value="Calx_beta"/>
</dbReference>
<evidence type="ECO:0000256" key="4">
    <source>
        <dbReference type="SAM" id="SignalP"/>
    </source>
</evidence>
<dbReference type="RefSeq" id="WP_089765543.1">
    <property type="nucleotide sequence ID" value="NZ_BKAT01000058.1"/>
</dbReference>
<dbReference type="Gene3D" id="2.60.40.2030">
    <property type="match status" value="2"/>
</dbReference>
<reference evidence="7" key="1">
    <citation type="submission" date="2016-10" db="EMBL/GenBank/DDBJ databases">
        <authorList>
            <person name="Varghese N."/>
            <person name="Submissions S."/>
        </authorList>
    </citation>
    <scope>NUCLEOTIDE SEQUENCE [LARGE SCALE GENOMIC DNA]</scope>
    <source>
        <strain evidence="7">DSM 23920</strain>
    </source>
</reference>
<evidence type="ECO:0000313" key="6">
    <source>
        <dbReference type="EMBL" id="SEB07186.1"/>
    </source>
</evidence>
<organism evidence="6 7">
    <name type="scientific">Chitinophaga terrae</name>
    <name type="common">ex Kim and Jung 2007</name>
    <dbReference type="NCBI Taxonomy" id="408074"/>
    <lineage>
        <taxon>Bacteria</taxon>
        <taxon>Pseudomonadati</taxon>
        <taxon>Bacteroidota</taxon>
        <taxon>Chitinophagia</taxon>
        <taxon>Chitinophagales</taxon>
        <taxon>Chitinophagaceae</taxon>
        <taxon>Chitinophaga</taxon>
    </lineage>
</organism>
<feature type="domain" description="Calx-beta" evidence="5">
    <location>
        <begin position="596"/>
        <end position="664"/>
    </location>
</feature>
<dbReference type="GO" id="GO:0016020">
    <property type="term" value="C:membrane"/>
    <property type="evidence" value="ECO:0007669"/>
    <property type="project" value="InterPro"/>
</dbReference>
<dbReference type="AlphaFoldDB" id="A0A1H4GC45"/>
<feature type="domain" description="Calx-beta" evidence="5">
    <location>
        <begin position="467"/>
        <end position="556"/>
    </location>
</feature>
<gene>
    <name evidence="6" type="ORF">SAMN05660909_05171</name>
</gene>
<dbReference type="Proteomes" id="UP000199656">
    <property type="component" value="Unassembled WGS sequence"/>
</dbReference>
<evidence type="ECO:0000256" key="3">
    <source>
        <dbReference type="ARBA" id="ARBA00022837"/>
    </source>
</evidence>
<dbReference type="OrthoDB" id="604162at2"/>
<keyword evidence="2" id="KW-0677">Repeat</keyword>
<dbReference type="EMBL" id="FNRL01000036">
    <property type="protein sequence ID" value="SEB07186.1"/>
    <property type="molecule type" value="Genomic_DNA"/>
</dbReference>
<dbReference type="InterPro" id="IPR038081">
    <property type="entry name" value="CalX-like_sf"/>
</dbReference>
<feature type="signal peptide" evidence="4">
    <location>
        <begin position="1"/>
        <end position="19"/>
    </location>
</feature>
<protein>
    <submittedName>
        <fullName evidence="6">Calx-beta domain-containing protein</fullName>
    </submittedName>
</protein>
<keyword evidence="3" id="KW-0106">Calcium</keyword>
<feature type="chain" id="PRO_5011541687" evidence="4">
    <location>
        <begin position="20"/>
        <end position="828"/>
    </location>
</feature>
<dbReference type="STRING" id="408074.SAMN05660909_05171"/>
<evidence type="ECO:0000259" key="5">
    <source>
        <dbReference type="Pfam" id="PF03160"/>
    </source>
</evidence>
<dbReference type="Pfam" id="PF03160">
    <property type="entry name" value="Calx-beta"/>
    <property type="match status" value="3"/>
</dbReference>
<sequence length="828" mass="87244">MNKFTSLMLFLALGSQAFAQEMPVVFNKSFSAPKNQYRKLAIAENNAIVAIGGGNDNGCITKLSATGNLIYNAKLNKGGLVAYQDMLLLPKGELVAVGGGTIAYGNARVTRLSSTGEVIFDKSIGNGQGGYFTKVITDRHGNYIMVGVDGSKPAQARITKMSADGKIEFDKGFGAHNMFTNVLIDEDENIIAVGGDVGDGQGKAFLVKVDGKGEKQYDISFGKPGAVFEKMLLLEDGSILAMGGGAYGTGNASRITKVNAEGQVVFDKEYSTVDGKFNAMKVNDLGQIFACAEEKDKGRIVKLRPDGTELFNKETDAALFSLEVGKNGKVVAAGGNVTNNTGKIVKLLPDGTTVIDKNIGSVFQHLLLTEDDEICVVARDGYRLIKVSPDGDLMFDKQLGKYDAKTSLASLLMSPSGEILAAGGGDEDGNRIIKISHGVSINDIAVSEPLNGLSNASLTITLSGFLRSNGVRTPVNVHYKTIPHKGGAGAGDFDITEGTISFVPSEFAAGAIISKTIQIPVKSDNLLEGKEAFHVEILDASELHLTKAKGEVTILDQPAMVKFVGGSNGAEPSTDVVFSAGLFKRDGTPLINATSKPVRLTYKFGNGTALPGADFVSSIKAPFAIDSGATTATLNVKVKDDNRFELAETVVLVLSEIKAENEAVVGYNGDVTSISASQYIQEQPAHITLVKLTDANESATAPVSMFKCILVKAADQSVQTNCTGSDINIYFGVDSSSTAAYGKDYVIMNGDMVKITGDCAFSETDIQVALVNDRIKEADALVAVKLRDATAAANAGVLKIAPDLKLNKAVAVIHDDDTEEGGTILTAK</sequence>
<proteinExistence type="predicted"/>
<dbReference type="PANTHER" id="PTHR42754">
    <property type="entry name" value="ENDOGLUCANASE"/>
    <property type="match status" value="1"/>
</dbReference>
<feature type="domain" description="Calx-beta" evidence="5">
    <location>
        <begin position="737"/>
        <end position="817"/>
    </location>
</feature>
<evidence type="ECO:0000313" key="7">
    <source>
        <dbReference type="Proteomes" id="UP000199656"/>
    </source>
</evidence>
<accession>A0A1H4GC45</accession>